<gene>
    <name evidence="2" type="ORF">KOM_12_405</name>
</gene>
<sequence>MTAKSAIRQLLTENRLDEAIDEFNRRYIPSTRLVSHQQREEAKKCLAELFAEEPIVPQVPLSPPAAPAGSPSSAQKSNESENPSLVKKLQEKIRKLEERKEEIRAFGMKCFNESEAMQKRLALLEEERDRLVNDNKKLEVACDKALQHARYYQSNSQILENTCKTLQHEFEQVKAKVQAGALSYGSQLSSSSDQIDNDSQISPDIIADSMDDSESDSNQYDHFVPQVQPVNTKARYPNIDPDLVPQSFNRPRTNGPIREQSRFPEQRMASKPTKQPKQKSSTTNAVTRERSSTTINDLVLARYLFENEQVRAFSGKSGSFYGTIVQSEKQQYGITDELSSDATVYTNPSSWVKRDIVLQHVQKNVSIARKSQYSGWENVKVQRTCPKTNSPKWTKLAVIRKMYDSAREASVQPQNYTFTQVGQYAYGSSY</sequence>
<protein>
    <submittedName>
        <fullName evidence="2">Uncharacterized protein</fullName>
    </submittedName>
</protein>
<name>A0A8F8KL37_9VIRU</name>
<dbReference type="EMBL" id="MZ420154">
    <property type="protein sequence ID" value="QYA18673.1"/>
    <property type="molecule type" value="Genomic_DNA"/>
</dbReference>
<reference evidence="2" key="1">
    <citation type="submission" date="2021-06" db="EMBL/GenBank/DDBJ databases">
        <authorList>
            <person name="Rolland C."/>
        </authorList>
    </citation>
    <scope>NUCLEOTIDE SEQUENCE</scope>
    <source>
        <strain evidence="2">347.936635</strain>
    </source>
</reference>
<evidence type="ECO:0000313" key="2">
    <source>
        <dbReference type="EMBL" id="QYA18673.1"/>
    </source>
</evidence>
<evidence type="ECO:0000256" key="1">
    <source>
        <dbReference type="SAM" id="MobiDB-lite"/>
    </source>
</evidence>
<accession>A0A8F8KL37</accession>
<feature type="region of interest" description="Disordered" evidence="1">
    <location>
        <begin position="58"/>
        <end position="87"/>
    </location>
</feature>
<feature type="compositionally biased region" description="Low complexity" evidence="1">
    <location>
        <begin position="187"/>
        <end position="206"/>
    </location>
</feature>
<feature type="region of interest" description="Disordered" evidence="1">
    <location>
        <begin position="187"/>
        <end position="291"/>
    </location>
</feature>
<organism evidence="2">
    <name type="scientific">Clandestinovirus</name>
    <dbReference type="NCBI Taxonomy" id="2831644"/>
    <lineage>
        <taxon>Viruses</taxon>
    </lineage>
</organism>
<feature type="compositionally biased region" description="Low complexity" evidence="1">
    <location>
        <begin position="270"/>
        <end position="283"/>
    </location>
</feature>
<proteinExistence type="predicted"/>